<dbReference type="Pfam" id="PF08543">
    <property type="entry name" value="Phos_pyr_kin"/>
    <property type="match status" value="1"/>
</dbReference>
<feature type="domain" description="Pyridoxamine kinase/Phosphomethylpyrimidine kinase" evidence="7">
    <location>
        <begin position="97"/>
        <end position="236"/>
    </location>
</feature>
<proteinExistence type="inferred from homology"/>
<dbReference type="GO" id="GO:0005524">
    <property type="term" value="F:ATP binding"/>
    <property type="evidence" value="ECO:0007669"/>
    <property type="project" value="UniProtKB-KW"/>
</dbReference>
<evidence type="ECO:0000259" key="7">
    <source>
        <dbReference type="Pfam" id="PF08543"/>
    </source>
</evidence>
<keyword evidence="5 8" id="KW-0418">Kinase</keyword>
<evidence type="ECO:0000256" key="6">
    <source>
        <dbReference type="ARBA" id="ARBA00022840"/>
    </source>
</evidence>
<keyword evidence="4" id="KW-0547">Nucleotide-binding</keyword>
<comment type="similarity">
    <text evidence="1">Belongs to the pyridoxine kinase family.</text>
</comment>
<dbReference type="GO" id="GO:0009443">
    <property type="term" value="P:pyridoxal 5'-phosphate salvage"/>
    <property type="evidence" value="ECO:0007669"/>
    <property type="project" value="InterPro"/>
</dbReference>
<keyword evidence="6" id="KW-0067">ATP-binding</keyword>
<keyword evidence="9" id="KW-1185">Reference proteome</keyword>
<evidence type="ECO:0000256" key="4">
    <source>
        <dbReference type="ARBA" id="ARBA00022741"/>
    </source>
</evidence>
<dbReference type="EMBL" id="CP034456">
    <property type="protein sequence ID" value="QBM86717.1"/>
    <property type="molecule type" value="Genomic_DNA"/>
</dbReference>
<dbReference type="GO" id="GO:0005829">
    <property type="term" value="C:cytosol"/>
    <property type="evidence" value="ECO:0007669"/>
    <property type="project" value="TreeGrafter"/>
</dbReference>
<dbReference type="AlphaFoldDB" id="A0A4P6XHH4"/>
<gene>
    <name evidence="8" type="primary">MPUL0A13630</name>
    <name evidence="8" type="ORF">METSCH_A13630</name>
</gene>
<reference evidence="9" key="1">
    <citation type="submission" date="2019-03" db="EMBL/GenBank/DDBJ databases">
        <title>Snf2 controls pulcherriminic acid biosynthesis and connects pigmentation and antifungal activity of the yeast Metschnikowia pulcherrima.</title>
        <authorList>
            <person name="Gore-Lloyd D."/>
            <person name="Sumann I."/>
            <person name="Brachmann A.O."/>
            <person name="Schneeberger K."/>
            <person name="Ortiz-Merino R.A."/>
            <person name="Moreno-Beltran M."/>
            <person name="Schlaefli M."/>
            <person name="Kirner P."/>
            <person name="Santos Kron A."/>
            <person name="Wolfe K.H."/>
            <person name="Piel J."/>
            <person name="Ahrens C.H."/>
            <person name="Henk D."/>
            <person name="Freimoser F.M."/>
        </authorList>
    </citation>
    <scope>NUCLEOTIDE SEQUENCE [LARGE SCALE GENOMIC DNA]</scope>
    <source>
        <strain evidence="9">APC 1.2</strain>
    </source>
</reference>
<protein>
    <recommendedName>
        <fullName evidence="2">pyridoxal kinase</fullName>
        <ecNumber evidence="2">2.7.1.35</ecNumber>
    </recommendedName>
</protein>
<dbReference type="Gene3D" id="3.40.1190.20">
    <property type="match status" value="1"/>
</dbReference>
<dbReference type="GO" id="GO:0008478">
    <property type="term" value="F:pyridoxal kinase activity"/>
    <property type="evidence" value="ECO:0007669"/>
    <property type="project" value="UniProtKB-EC"/>
</dbReference>
<sequence length="300" mass="33493">MHKSALSILSNVVHGYVGNRAVVFSLQSYGWNVDAIHTTEFLNHPGYGQFKGQRTGSDTVADLFRGLRDILDLKKEYSLILVGYCPSAEVMSTIYREITPMLKTGIENEKPVLVVDPVLGDNGRLYVPQEIVEAHVSFLKLGLVDMTTPNQFELELLTGIQMSSWATVREALVTFYEKYHVPNVVLLSVVLDGQMFGVGFSKESESIFGIPIPTIDCRFSGCGDVFTALITHAFCKNDHKLTPIILGQVLAKLGRILSISYDEEKAKIGEDPVVIQDVRLIQLRNIFDETESLKYDVIYI</sequence>
<dbReference type="EC" id="2.7.1.35" evidence="2"/>
<dbReference type="InterPro" id="IPR029056">
    <property type="entry name" value="Ribokinase-like"/>
</dbReference>
<evidence type="ECO:0000313" key="8">
    <source>
        <dbReference type="EMBL" id="QBM86717.1"/>
    </source>
</evidence>
<dbReference type="InterPro" id="IPR013749">
    <property type="entry name" value="PM/HMP-P_kinase-1"/>
</dbReference>
<evidence type="ECO:0000256" key="5">
    <source>
        <dbReference type="ARBA" id="ARBA00022777"/>
    </source>
</evidence>
<dbReference type="PANTHER" id="PTHR10534">
    <property type="entry name" value="PYRIDOXAL KINASE"/>
    <property type="match status" value="1"/>
</dbReference>
<dbReference type="SUPFAM" id="SSF53613">
    <property type="entry name" value="Ribokinase-like"/>
    <property type="match status" value="1"/>
</dbReference>
<name>A0A4P6XHH4_9ASCO</name>
<evidence type="ECO:0000256" key="2">
    <source>
        <dbReference type="ARBA" id="ARBA00012104"/>
    </source>
</evidence>
<evidence type="ECO:0000256" key="1">
    <source>
        <dbReference type="ARBA" id="ARBA00008805"/>
    </source>
</evidence>
<dbReference type="STRING" id="2163413.A0A4P6XHH4"/>
<keyword evidence="3" id="KW-0808">Transferase</keyword>
<dbReference type="PANTHER" id="PTHR10534:SF2">
    <property type="entry name" value="PYRIDOXAL KINASE"/>
    <property type="match status" value="1"/>
</dbReference>
<evidence type="ECO:0000256" key="3">
    <source>
        <dbReference type="ARBA" id="ARBA00022679"/>
    </source>
</evidence>
<organism evidence="8 9">
    <name type="scientific">Metschnikowia aff. pulcherrima</name>
    <dbReference type="NCBI Taxonomy" id="2163413"/>
    <lineage>
        <taxon>Eukaryota</taxon>
        <taxon>Fungi</taxon>
        <taxon>Dikarya</taxon>
        <taxon>Ascomycota</taxon>
        <taxon>Saccharomycotina</taxon>
        <taxon>Pichiomycetes</taxon>
        <taxon>Metschnikowiaceae</taxon>
        <taxon>Metschnikowia</taxon>
    </lineage>
</organism>
<dbReference type="Proteomes" id="UP000292447">
    <property type="component" value="Chromosome I"/>
</dbReference>
<accession>A0A4P6XHH4</accession>
<dbReference type="InterPro" id="IPR004625">
    <property type="entry name" value="PyrdxlKinase"/>
</dbReference>
<dbReference type="CDD" id="cd01173">
    <property type="entry name" value="pyridoxal_pyridoxamine_kinase"/>
    <property type="match status" value="1"/>
</dbReference>
<evidence type="ECO:0000313" key="9">
    <source>
        <dbReference type="Proteomes" id="UP000292447"/>
    </source>
</evidence>